<accession>A0AAV1N5F5</accession>
<proteinExistence type="predicted"/>
<dbReference type="EMBL" id="CAWUFR010000016">
    <property type="protein sequence ID" value="CAK6954373.1"/>
    <property type="molecule type" value="Genomic_DNA"/>
</dbReference>
<protein>
    <submittedName>
        <fullName evidence="1">Uncharacterized protein</fullName>
    </submittedName>
</protein>
<gene>
    <name evidence="1" type="ORF">FSCOSCO3_A012638</name>
</gene>
<reference evidence="1 2" key="1">
    <citation type="submission" date="2024-01" db="EMBL/GenBank/DDBJ databases">
        <authorList>
            <person name="Alioto T."/>
            <person name="Alioto T."/>
            <person name="Gomez Garrido J."/>
        </authorList>
    </citation>
    <scope>NUCLEOTIDE SEQUENCE [LARGE SCALE GENOMIC DNA]</scope>
</reference>
<comment type="caution">
    <text evidence="1">The sequence shown here is derived from an EMBL/GenBank/DDBJ whole genome shotgun (WGS) entry which is preliminary data.</text>
</comment>
<dbReference type="Proteomes" id="UP001314229">
    <property type="component" value="Unassembled WGS sequence"/>
</dbReference>
<sequence length="103" mass="11531">MEEAAKISDMTIQEDPEIYCLKTVLSEAQLLMREIEELLDWCSSAGPSNQRRCRMIQQKCQASIEEDGETLVIDSFRFESATSREGLRRLSSQAVAGGLQGDT</sequence>
<dbReference type="AlphaFoldDB" id="A0AAV1N5F5"/>
<evidence type="ECO:0000313" key="2">
    <source>
        <dbReference type="Proteomes" id="UP001314229"/>
    </source>
</evidence>
<name>A0AAV1N5F5_SCOSC</name>
<organism evidence="1 2">
    <name type="scientific">Scomber scombrus</name>
    <name type="common">Atlantic mackerel</name>
    <name type="synonym">Scomber vernalis</name>
    <dbReference type="NCBI Taxonomy" id="13677"/>
    <lineage>
        <taxon>Eukaryota</taxon>
        <taxon>Metazoa</taxon>
        <taxon>Chordata</taxon>
        <taxon>Craniata</taxon>
        <taxon>Vertebrata</taxon>
        <taxon>Euteleostomi</taxon>
        <taxon>Actinopterygii</taxon>
        <taxon>Neopterygii</taxon>
        <taxon>Teleostei</taxon>
        <taxon>Neoteleostei</taxon>
        <taxon>Acanthomorphata</taxon>
        <taxon>Pelagiaria</taxon>
        <taxon>Scombriformes</taxon>
        <taxon>Scombridae</taxon>
        <taxon>Scomber</taxon>
    </lineage>
</organism>
<evidence type="ECO:0000313" key="1">
    <source>
        <dbReference type="EMBL" id="CAK6954373.1"/>
    </source>
</evidence>
<keyword evidence="2" id="KW-1185">Reference proteome</keyword>